<evidence type="ECO:0000256" key="4">
    <source>
        <dbReference type="ARBA" id="ARBA00022576"/>
    </source>
</evidence>
<feature type="modified residue" description="N6-(pyridoxal phosphate)lysine" evidence="8">
    <location>
        <position position="213"/>
    </location>
</feature>
<evidence type="ECO:0000313" key="10">
    <source>
        <dbReference type="EMBL" id="GAX81461.1"/>
    </source>
</evidence>
<comment type="caution">
    <text evidence="10">The sequence shown here is derived from an EMBL/GenBank/DDBJ whole genome shotgun (WGS) entry which is preliminary data.</text>
</comment>
<dbReference type="EMBL" id="BEGY01000065">
    <property type="protein sequence ID" value="GAX81461.1"/>
    <property type="molecule type" value="Genomic_DNA"/>
</dbReference>
<evidence type="ECO:0000256" key="7">
    <source>
        <dbReference type="PIRSR" id="PIRSR000524-1"/>
    </source>
</evidence>
<protein>
    <recommendedName>
        <fullName evidence="3">alanine--glyoxylate transaminase</fullName>
        <ecNumber evidence="3">2.6.1.44</ecNumber>
    </recommendedName>
</protein>
<dbReference type="InterPro" id="IPR024169">
    <property type="entry name" value="SP_NH2Trfase/AEP_transaminase"/>
</dbReference>
<dbReference type="AlphaFoldDB" id="A0A250XEI7"/>
<dbReference type="GO" id="GO:0004760">
    <property type="term" value="F:L-serine-pyruvate transaminase activity"/>
    <property type="evidence" value="ECO:0007669"/>
    <property type="project" value="TreeGrafter"/>
</dbReference>
<evidence type="ECO:0000256" key="6">
    <source>
        <dbReference type="ARBA" id="ARBA00022898"/>
    </source>
</evidence>
<dbReference type="FunFam" id="3.90.1150.10:FF:000049">
    <property type="entry name" value="Alanine-glyoxylate aminotransferase 1"/>
    <property type="match status" value="1"/>
</dbReference>
<comment type="cofactor">
    <cofactor evidence="1 8">
        <name>pyridoxal 5'-phosphate</name>
        <dbReference type="ChEBI" id="CHEBI:597326"/>
    </cofactor>
</comment>
<dbReference type="GO" id="GO:0005777">
    <property type="term" value="C:peroxisome"/>
    <property type="evidence" value="ECO:0007669"/>
    <property type="project" value="TreeGrafter"/>
</dbReference>
<dbReference type="InterPro" id="IPR015421">
    <property type="entry name" value="PyrdxlP-dep_Trfase_major"/>
</dbReference>
<dbReference type="InterPro" id="IPR015424">
    <property type="entry name" value="PyrdxlP-dep_Trfase"/>
</dbReference>
<dbReference type="GO" id="GO:0008453">
    <property type="term" value="F:alanine-glyoxylate transaminase activity"/>
    <property type="evidence" value="ECO:0007669"/>
    <property type="project" value="UniProtKB-EC"/>
</dbReference>
<proteinExistence type="inferred from homology"/>
<dbReference type="InterPro" id="IPR000192">
    <property type="entry name" value="Aminotrans_V_dom"/>
</dbReference>
<evidence type="ECO:0000256" key="1">
    <source>
        <dbReference type="ARBA" id="ARBA00001933"/>
    </source>
</evidence>
<evidence type="ECO:0000256" key="3">
    <source>
        <dbReference type="ARBA" id="ARBA00013049"/>
    </source>
</evidence>
<keyword evidence="6 8" id="KW-0663">Pyridoxal phosphate</keyword>
<sequence length="423" mass="45515">MMLAAIYVTVMGIIFAKTMCHNLLMIPGPVEFTDTVLAAAGGQPMSHMDKSFAGQFGEAIELLRQVALTKTGQPFILAGSGSLGWDIFAANFIESGEHVLVINTGYFGDRFVDTFEAYNITVTQVHTTLPGTPPSLLDVESAIKAASVPFKAVTITHVDTSTGVLMDVKKVAALVRTLLPSALIVVDGVCSFGAESLFFDDWDVDFVLTASQKALGVPPGLCVVIASQRALSVLDARSTSVPSYYANLKKWLPIMRAYEAKTPAYFATPPVQLVQALQVSLLEILRGSDMAGRFAHHVEVSNYVKDKVESWGLKLVTTSREAEAHTLTAVYLPTGVTLPDLLPKVLKQGVMIGGGLHVNIAPKYFRIGHMHISSLNTSLGHIDTTLSAIQAALLETGYDVQKQMAEPEWVPRGKSSATGHDEL</sequence>
<organism evidence="10 11">
    <name type="scientific">Chlamydomonas eustigma</name>
    <dbReference type="NCBI Taxonomy" id="1157962"/>
    <lineage>
        <taxon>Eukaryota</taxon>
        <taxon>Viridiplantae</taxon>
        <taxon>Chlorophyta</taxon>
        <taxon>core chlorophytes</taxon>
        <taxon>Chlorophyceae</taxon>
        <taxon>CS clade</taxon>
        <taxon>Chlamydomonadales</taxon>
        <taxon>Chlamydomonadaceae</taxon>
        <taxon>Chlamydomonas</taxon>
    </lineage>
</organism>
<dbReference type="Pfam" id="PF00266">
    <property type="entry name" value="Aminotran_5"/>
    <property type="match status" value="1"/>
</dbReference>
<gene>
    <name evidence="10" type="ORF">CEUSTIGMA_g8890.t1</name>
</gene>
<dbReference type="PANTHER" id="PTHR21152">
    <property type="entry name" value="AMINOTRANSFERASE CLASS V"/>
    <property type="match status" value="1"/>
</dbReference>
<dbReference type="GO" id="GO:0019265">
    <property type="term" value="P:glycine biosynthetic process, by transamination of glyoxylate"/>
    <property type="evidence" value="ECO:0007669"/>
    <property type="project" value="TreeGrafter"/>
</dbReference>
<keyword evidence="11" id="KW-1185">Reference proteome</keyword>
<dbReference type="PANTHER" id="PTHR21152:SF24">
    <property type="entry name" value="ALANINE--GLYOXYLATE AMINOTRANSFERASE 1"/>
    <property type="match status" value="1"/>
</dbReference>
<evidence type="ECO:0000313" key="11">
    <source>
        <dbReference type="Proteomes" id="UP000232323"/>
    </source>
</evidence>
<evidence type="ECO:0000256" key="5">
    <source>
        <dbReference type="ARBA" id="ARBA00022679"/>
    </source>
</evidence>
<evidence type="ECO:0000256" key="2">
    <source>
        <dbReference type="ARBA" id="ARBA00009236"/>
    </source>
</evidence>
<keyword evidence="4" id="KW-0032">Aminotransferase</keyword>
<dbReference type="STRING" id="1157962.A0A250XEI7"/>
<dbReference type="InterPro" id="IPR015422">
    <property type="entry name" value="PyrdxlP-dep_Trfase_small"/>
</dbReference>
<dbReference type="Gene3D" id="3.40.640.10">
    <property type="entry name" value="Type I PLP-dependent aspartate aminotransferase-like (Major domain)"/>
    <property type="match status" value="1"/>
</dbReference>
<evidence type="ECO:0000256" key="8">
    <source>
        <dbReference type="PIRSR" id="PIRSR000524-50"/>
    </source>
</evidence>
<feature type="domain" description="Aminotransferase class V" evidence="9">
    <location>
        <begin position="45"/>
        <end position="368"/>
    </location>
</feature>
<name>A0A250XEI7_9CHLO</name>
<accession>A0A250XEI7</accession>
<dbReference type="FunFam" id="3.40.640.10:FF:000027">
    <property type="entry name" value="Serine--pyruvate aminotransferase, mitochondrial"/>
    <property type="match status" value="1"/>
</dbReference>
<dbReference type="PIRSF" id="PIRSF000524">
    <property type="entry name" value="SPT"/>
    <property type="match status" value="1"/>
</dbReference>
<keyword evidence="5" id="KW-0808">Transferase</keyword>
<dbReference type="Proteomes" id="UP000232323">
    <property type="component" value="Unassembled WGS sequence"/>
</dbReference>
<comment type="similarity">
    <text evidence="2">Belongs to the class-V pyridoxal-phosphate-dependent aminotransferase family.</text>
</comment>
<feature type="binding site" evidence="7">
    <location>
        <position position="366"/>
    </location>
    <ligand>
        <name>substrate</name>
    </ligand>
</feature>
<dbReference type="SUPFAM" id="SSF53383">
    <property type="entry name" value="PLP-dependent transferases"/>
    <property type="match status" value="1"/>
</dbReference>
<dbReference type="Gene3D" id="3.90.1150.10">
    <property type="entry name" value="Aspartate Aminotransferase, domain 1"/>
    <property type="match status" value="1"/>
</dbReference>
<reference evidence="10 11" key="1">
    <citation type="submission" date="2017-08" db="EMBL/GenBank/DDBJ databases">
        <title>Acidophilic green algal genome provides insights into adaptation to an acidic environment.</title>
        <authorList>
            <person name="Hirooka S."/>
            <person name="Hirose Y."/>
            <person name="Kanesaki Y."/>
            <person name="Higuchi S."/>
            <person name="Fujiwara T."/>
            <person name="Onuma R."/>
            <person name="Era A."/>
            <person name="Ohbayashi R."/>
            <person name="Uzuka A."/>
            <person name="Nozaki H."/>
            <person name="Yoshikawa H."/>
            <person name="Miyagishima S.Y."/>
        </authorList>
    </citation>
    <scope>NUCLEOTIDE SEQUENCE [LARGE SCALE GENOMIC DNA]</scope>
    <source>
        <strain evidence="10 11">NIES-2499</strain>
    </source>
</reference>
<dbReference type="OrthoDB" id="542262at2759"/>
<evidence type="ECO:0000259" key="9">
    <source>
        <dbReference type="Pfam" id="PF00266"/>
    </source>
</evidence>
<dbReference type="EC" id="2.6.1.44" evidence="3"/>